<evidence type="ECO:0000313" key="12">
    <source>
        <dbReference type="Proteomes" id="UP001345219"/>
    </source>
</evidence>
<dbReference type="SMART" id="SM01375">
    <property type="entry name" value="Dynein_light"/>
    <property type="match status" value="1"/>
</dbReference>
<dbReference type="GO" id="GO:0007017">
    <property type="term" value="P:microtubule-based process"/>
    <property type="evidence" value="ECO:0007669"/>
    <property type="project" value="InterPro"/>
</dbReference>
<dbReference type="AlphaFoldDB" id="A0AAN7JIQ3"/>
<evidence type="ECO:0000256" key="5">
    <source>
        <dbReference type="ARBA" id="ARBA00022490"/>
    </source>
</evidence>
<dbReference type="PANTHER" id="PTHR11886">
    <property type="entry name" value="DYNEIN LIGHT CHAIN"/>
    <property type="match status" value="1"/>
</dbReference>
<proteinExistence type="predicted"/>
<dbReference type="GO" id="GO:0015031">
    <property type="term" value="P:protein transport"/>
    <property type="evidence" value="ECO:0007669"/>
    <property type="project" value="UniProtKB-KW"/>
</dbReference>
<evidence type="ECO:0000256" key="10">
    <source>
        <dbReference type="ARBA" id="ARBA00023242"/>
    </source>
</evidence>
<evidence type="ECO:0000256" key="3">
    <source>
        <dbReference type="ARBA" id="ARBA00015062"/>
    </source>
</evidence>
<dbReference type="EMBL" id="JAXIOK010000022">
    <property type="protein sequence ID" value="KAK4744548.1"/>
    <property type="molecule type" value="Genomic_DNA"/>
</dbReference>
<comment type="subcellular location">
    <subcellularLocation>
        <location evidence="2">Cytoplasm</location>
        <location evidence="2">Cytoskeleton</location>
    </subcellularLocation>
    <subcellularLocation>
        <location evidence="1">Nucleus</location>
    </subcellularLocation>
</comment>
<dbReference type="Proteomes" id="UP001345219">
    <property type="component" value="Chromosome 9"/>
</dbReference>
<keyword evidence="6" id="KW-0493">Microtubule</keyword>
<sequence>MGERKGKTGSLIDLFTLPKMNNEESRRSNLGVPAAKSSSDVRKLSSAVPIGRKIVIKNADMKEDVQKEAVEVAMDAFEKHSVEKDVAEYIKKEFDKKHGPTWHCIVGKNFVIDNEMRRFKLRFNFISPALTYTLEVMVPTSRMRRTTLFTFIWTRKRFYYSSRADNGRSVVALGKIIRWGNLQFATSVALSKDLSNTPRGEDPVDLNRRVLSKPEVSGKDVIQKMDLVPSIDELFFAPKILLANSQMVEADLMDIDSHELPNPRCWPYCK</sequence>
<keyword evidence="4" id="KW-0813">Transport</keyword>
<organism evidence="11 12">
    <name type="scientific">Trapa incisa</name>
    <dbReference type="NCBI Taxonomy" id="236973"/>
    <lineage>
        <taxon>Eukaryota</taxon>
        <taxon>Viridiplantae</taxon>
        <taxon>Streptophyta</taxon>
        <taxon>Embryophyta</taxon>
        <taxon>Tracheophyta</taxon>
        <taxon>Spermatophyta</taxon>
        <taxon>Magnoliopsida</taxon>
        <taxon>eudicotyledons</taxon>
        <taxon>Gunneridae</taxon>
        <taxon>Pentapetalae</taxon>
        <taxon>rosids</taxon>
        <taxon>malvids</taxon>
        <taxon>Myrtales</taxon>
        <taxon>Lythraceae</taxon>
        <taxon>Trapa</taxon>
    </lineage>
</organism>
<keyword evidence="8" id="KW-0653">Protein transport</keyword>
<dbReference type="InterPro" id="IPR037177">
    <property type="entry name" value="DLC_sf"/>
</dbReference>
<dbReference type="Gene3D" id="3.30.740.10">
    <property type="entry name" value="Protein Inhibitor Of Neuronal Nitric Oxide Synthase"/>
    <property type="match status" value="1"/>
</dbReference>
<evidence type="ECO:0000256" key="2">
    <source>
        <dbReference type="ARBA" id="ARBA00004245"/>
    </source>
</evidence>
<evidence type="ECO:0000256" key="4">
    <source>
        <dbReference type="ARBA" id="ARBA00022448"/>
    </source>
</evidence>
<reference evidence="11 12" key="1">
    <citation type="journal article" date="2023" name="Hortic Res">
        <title>Pangenome of water caltrop reveals structural variations and asymmetric subgenome divergence after allopolyploidization.</title>
        <authorList>
            <person name="Zhang X."/>
            <person name="Chen Y."/>
            <person name="Wang L."/>
            <person name="Yuan Y."/>
            <person name="Fang M."/>
            <person name="Shi L."/>
            <person name="Lu R."/>
            <person name="Comes H.P."/>
            <person name="Ma Y."/>
            <person name="Chen Y."/>
            <person name="Huang G."/>
            <person name="Zhou Y."/>
            <person name="Zheng Z."/>
            <person name="Qiu Y."/>
        </authorList>
    </citation>
    <scope>NUCLEOTIDE SEQUENCE [LARGE SCALE GENOMIC DNA]</scope>
    <source>
        <tissue evidence="11">Roots</tissue>
    </source>
</reference>
<evidence type="ECO:0000256" key="1">
    <source>
        <dbReference type="ARBA" id="ARBA00004123"/>
    </source>
</evidence>
<gene>
    <name evidence="11" type="ORF">SAY87_010860</name>
</gene>
<dbReference type="GO" id="GO:0005874">
    <property type="term" value="C:microtubule"/>
    <property type="evidence" value="ECO:0007669"/>
    <property type="project" value="UniProtKB-KW"/>
</dbReference>
<protein>
    <recommendedName>
        <fullName evidence="3">Dynein light chain 1, cytoplasmic</fullName>
    </recommendedName>
</protein>
<dbReference type="PANTHER" id="PTHR11886:SF35">
    <property type="entry name" value="DYNEIN LIGHT CHAIN"/>
    <property type="match status" value="1"/>
</dbReference>
<evidence type="ECO:0000313" key="11">
    <source>
        <dbReference type="EMBL" id="KAK4744548.1"/>
    </source>
</evidence>
<dbReference type="GO" id="GO:0005868">
    <property type="term" value="C:cytoplasmic dynein complex"/>
    <property type="evidence" value="ECO:0007669"/>
    <property type="project" value="TreeGrafter"/>
</dbReference>
<accession>A0AAN7JIQ3</accession>
<keyword evidence="5" id="KW-0963">Cytoplasm</keyword>
<dbReference type="Pfam" id="PF01221">
    <property type="entry name" value="Dynein_light"/>
    <property type="match status" value="1"/>
</dbReference>
<dbReference type="GO" id="GO:0051028">
    <property type="term" value="P:mRNA transport"/>
    <property type="evidence" value="ECO:0007669"/>
    <property type="project" value="UniProtKB-KW"/>
</dbReference>
<keyword evidence="10" id="KW-0539">Nucleus</keyword>
<dbReference type="CDD" id="cd21452">
    <property type="entry name" value="DLC-like_DYNLL1_DYNLL2"/>
    <property type="match status" value="1"/>
</dbReference>
<dbReference type="FunFam" id="3.30.740.10:FF:000005">
    <property type="entry name" value="Dynein light chain"/>
    <property type="match status" value="1"/>
</dbReference>
<keyword evidence="9" id="KW-0206">Cytoskeleton</keyword>
<keyword evidence="7" id="KW-0509">mRNA transport</keyword>
<evidence type="ECO:0000256" key="9">
    <source>
        <dbReference type="ARBA" id="ARBA00023212"/>
    </source>
</evidence>
<name>A0AAN7JIQ3_9MYRT</name>
<comment type="caution">
    <text evidence="11">The sequence shown here is derived from an EMBL/GenBank/DDBJ whole genome shotgun (WGS) entry which is preliminary data.</text>
</comment>
<dbReference type="SUPFAM" id="SSF54648">
    <property type="entry name" value="DLC"/>
    <property type="match status" value="1"/>
</dbReference>
<dbReference type="GO" id="GO:0005634">
    <property type="term" value="C:nucleus"/>
    <property type="evidence" value="ECO:0007669"/>
    <property type="project" value="UniProtKB-SubCell"/>
</dbReference>
<evidence type="ECO:0000256" key="6">
    <source>
        <dbReference type="ARBA" id="ARBA00022701"/>
    </source>
</evidence>
<dbReference type="InterPro" id="IPR001372">
    <property type="entry name" value="Dynein_light_chain_typ-1/2"/>
</dbReference>
<keyword evidence="12" id="KW-1185">Reference proteome</keyword>
<dbReference type="GO" id="GO:0045505">
    <property type="term" value="F:dynein intermediate chain binding"/>
    <property type="evidence" value="ECO:0007669"/>
    <property type="project" value="TreeGrafter"/>
</dbReference>
<evidence type="ECO:0000256" key="8">
    <source>
        <dbReference type="ARBA" id="ARBA00022927"/>
    </source>
</evidence>
<evidence type="ECO:0000256" key="7">
    <source>
        <dbReference type="ARBA" id="ARBA00022816"/>
    </source>
</evidence>